<evidence type="ECO:0000313" key="7">
    <source>
        <dbReference type="Proteomes" id="UP001348817"/>
    </source>
</evidence>
<evidence type="ECO:0000256" key="2">
    <source>
        <dbReference type="ARBA" id="ARBA00022692"/>
    </source>
</evidence>
<keyword evidence="2 5" id="KW-0812">Transmembrane</keyword>
<dbReference type="GO" id="GO:0005524">
    <property type="term" value="F:ATP binding"/>
    <property type="evidence" value="ECO:0007669"/>
    <property type="project" value="InterPro"/>
</dbReference>
<accession>A0AAU9CTM0</accession>
<gene>
    <name evidence="6" type="ORF">FUAX_11990</name>
</gene>
<dbReference type="RefSeq" id="WP_338394003.1">
    <property type="nucleotide sequence ID" value="NZ_AP025314.1"/>
</dbReference>
<reference evidence="6 7" key="1">
    <citation type="submission" date="2021-12" db="EMBL/GenBank/DDBJ databases">
        <title>Genome sequencing of bacteria with rrn-lacking chromosome and rrn-plasmid.</title>
        <authorList>
            <person name="Anda M."/>
            <person name="Iwasaki W."/>
        </authorList>
    </citation>
    <scope>NUCLEOTIDE SEQUENCE [LARGE SCALE GENOMIC DNA]</scope>
    <source>
        <strain evidence="6 7">DSM 100852</strain>
    </source>
</reference>
<evidence type="ECO:0000256" key="5">
    <source>
        <dbReference type="SAM" id="Phobius"/>
    </source>
</evidence>
<feature type="transmembrane region" description="Helical" evidence="5">
    <location>
        <begin position="46"/>
        <end position="64"/>
    </location>
</feature>
<dbReference type="KEGG" id="fax:FUAX_11990"/>
<evidence type="ECO:0000256" key="4">
    <source>
        <dbReference type="ARBA" id="ARBA00023136"/>
    </source>
</evidence>
<name>A0AAU9CTM0_9BACT</name>
<dbReference type="EMBL" id="AP025314">
    <property type="protein sequence ID" value="BDD08767.1"/>
    <property type="molecule type" value="Genomic_DNA"/>
</dbReference>
<evidence type="ECO:0008006" key="8">
    <source>
        <dbReference type="Google" id="ProtNLM"/>
    </source>
</evidence>
<keyword evidence="3 5" id="KW-1133">Transmembrane helix</keyword>
<organism evidence="6 7">
    <name type="scientific">Fulvitalea axinellae</name>
    <dbReference type="NCBI Taxonomy" id="1182444"/>
    <lineage>
        <taxon>Bacteria</taxon>
        <taxon>Pseudomonadati</taxon>
        <taxon>Bacteroidota</taxon>
        <taxon>Cytophagia</taxon>
        <taxon>Cytophagales</taxon>
        <taxon>Persicobacteraceae</taxon>
        <taxon>Fulvitalea</taxon>
    </lineage>
</organism>
<proteinExistence type="predicted"/>
<dbReference type="SUPFAM" id="SSF90123">
    <property type="entry name" value="ABC transporter transmembrane region"/>
    <property type="match status" value="1"/>
</dbReference>
<dbReference type="Proteomes" id="UP001348817">
    <property type="component" value="Chromosome"/>
</dbReference>
<evidence type="ECO:0000313" key="6">
    <source>
        <dbReference type="EMBL" id="BDD08767.1"/>
    </source>
</evidence>
<sequence length="85" mass="10252">MSHTLSPREELINRMRTNAYFMRISYFFMAMLSLCLIYLFMASSNWTLILLVLSQPPLFYYFNIRRLNKERDQIEKALHEASLTH</sequence>
<evidence type="ECO:0000256" key="3">
    <source>
        <dbReference type="ARBA" id="ARBA00022989"/>
    </source>
</evidence>
<dbReference type="AlphaFoldDB" id="A0AAU9CTM0"/>
<keyword evidence="4 5" id="KW-0472">Membrane</keyword>
<keyword evidence="7" id="KW-1185">Reference proteome</keyword>
<dbReference type="GO" id="GO:0005886">
    <property type="term" value="C:plasma membrane"/>
    <property type="evidence" value="ECO:0007669"/>
    <property type="project" value="UniProtKB-SubCell"/>
</dbReference>
<comment type="subcellular location">
    <subcellularLocation>
        <location evidence="1">Cell membrane</location>
        <topology evidence="1">Multi-pass membrane protein</topology>
    </subcellularLocation>
</comment>
<evidence type="ECO:0000256" key="1">
    <source>
        <dbReference type="ARBA" id="ARBA00004651"/>
    </source>
</evidence>
<feature type="transmembrane region" description="Helical" evidence="5">
    <location>
        <begin position="20"/>
        <end position="40"/>
    </location>
</feature>
<dbReference type="InterPro" id="IPR036640">
    <property type="entry name" value="ABC1_TM_sf"/>
</dbReference>
<protein>
    <recommendedName>
        <fullName evidence="8">DUF4229 domain-containing protein</fullName>
    </recommendedName>
</protein>